<dbReference type="SUPFAM" id="SSF51735">
    <property type="entry name" value="NAD(P)-binding Rossmann-fold domains"/>
    <property type="match status" value="1"/>
</dbReference>
<dbReference type="Pfam" id="PF03807">
    <property type="entry name" value="F420_oxidored"/>
    <property type="match status" value="1"/>
</dbReference>
<organism evidence="2">
    <name type="scientific">marine sediment metagenome</name>
    <dbReference type="NCBI Taxonomy" id="412755"/>
    <lineage>
        <taxon>unclassified sequences</taxon>
        <taxon>metagenomes</taxon>
        <taxon>ecological metagenomes</taxon>
    </lineage>
</organism>
<reference evidence="2" key="1">
    <citation type="journal article" date="2014" name="Front. Microbiol.">
        <title>High frequency of phylogenetically diverse reductive dehalogenase-homologous genes in deep subseafloor sedimentary metagenomes.</title>
        <authorList>
            <person name="Kawai M."/>
            <person name="Futagami T."/>
            <person name="Toyoda A."/>
            <person name="Takaki Y."/>
            <person name="Nishi S."/>
            <person name="Hori S."/>
            <person name="Arai W."/>
            <person name="Tsubouchi T."/>
            <person name="Morono Y."/>
            <person name="Uchiyama I."/>
            <person name="Ito T."/>
            <person name="Fujiyama A."/>
            <person name="Inagaki F."/>
            <person name="Takami H."/>
        </authorList>
    </citation>
    <scope>NUCLEOTIDE SEQUENCE</scope>
    <source>
        <strain evidence="2">Expedition CK06-06</strain>
    </source>
</reference>
<gene>
    <name evidence="2" type="ORF">S01H4_25823</name>
</gene>
<protein>
    <recommendedName>
        <fullName evidence="1">Pyrroline-5-carboxylate reductase catalytic N-terminal domain-containing protein</fullName>
    </recommendedName>
</protein>
<evidence type="ECO:0000313" key="2">
    <source>
        <dbReference type="EMBL" id="GAG79885.1"/>
    </source>
</evidence>
<evidence type="ECO:0000259" key="1">
    <source>
        <dbReference type="Pfam" id="PF03807"/>
    </source>
</evidence>
<feature type="non-terminal residue" evidence="2">
    <location>
        <position position="31"/>
    </location>
</feature>
<proteinExistence type="predicted"/>
<dbReference type="InterPro" id="IPR028939">
    <property type="entry name" value="P5C_Rdtase_cat_N"/>
</dbReference>
<comment type="caution">
    <text evidence="2">The sequence shown here is derived from an EMBL/GenBank/DDBJ whole genome shotgun (WGS) entry which is preliminary data.</text>
</comment>
<dbReference type="EMBL" id="BART01012350">
    <property type="protein sequence ID" value="GAG79885.1"/>
    <property type="molecule type" value="Genomic_DNA"/>
</dbReference>
<dbReference type="Gene3D" id="3.40.50.720">
    <property type="entry name" value="NAD(P)-binding Rossmann-like Domain"/>
    <property type="match status" value="1"/>
</dbReference>
<sequence>MKIGIIGTGRLGSALGKIWAEKGHMIMYGSR</sequence>
<dbReference type="AlphaFoldDB" id="X1ABU4"/>
<feature type="domain" description="Pyrroline-5-carboxylate reductase catalytic N-terminal" evidence="1">
    <location>
        <begin position="2"/>
        <end position="31"/>
    </location>
</feature>
<accession>X1ABU4</accession>
<dbReference type="InterPro" id="IPR036291">
    <property type="entry name" value="NAD(P)-bd_dom_sf"/>
</dbReference>
<name>X1ABU4_9ZZZZ</name>